<evidence type="ECO:0000313" key="3">
    <source>
        <dbReference type="Proteomes" id="UP001597327"/>
    </source>
</evidence>
<name>A0ABW4JRF9_9HYPH</name>
<keyword evidence="1" id="KW-0812">Transmembrane</keyword>
<comment type="caution">
    <text evidence="2">The sequence shown here is derived from an EMBL/GenBank/DDBJ whole genome shotgun (WGS) entry which is preliminary data.</text>
</comment>
<dbReference type="Pfam" id="PF07330">
    <property type="entry name" value="DUF1467"/>
    <property type="match status" value="1"/>
</dbReference>
<sequence length="90" mass="9866">MSIAFGLAIYFMIWWIVLFAALPFGIRRSQVEAGDVAPGTDPGAPERVNMVKVIVITTVIATTIFAGYVWLRYSGITLDDLPLPRPPSGR</sequence>
<dbReference type="RefSeq" id="WP_149891965.1">
    <property type="nucleotide sequence ID" value="NZ_JBHUFA010000001.1"/>
</dbReference>
<dbReference type="EMBL" id="JBHUFA010000001">
    <property type="protein sequence ID" value="MFD1694151.1"/>
    <property type="molecule type" value="Genomic_DNA"/>
</dbReference>
<feature type="transmembrane region" description="Helical" evidence="1">
    <location>
        <begin position="7"/>
        <end position="26"/>
    </location>
</feature>
<protein>
    <submittedName>
        <fullName evidence="2">DUF1467 family protein</fullName>
    </submittedName>
</protein>
<keyword evidence="3" id="KW-1185">Reference proteome</keyword>
<dbReference type="Proteomes" id="UP001597327">
    <property type="component" value="Unassembled WGS sequence"/>
</dbReference>
<keyword evidence="1" id="KW-0472">Membrane</keyword>
<proteinExistence type="predicted"/>
<organism evidence="2 3">
    <name type="scientific">Roseibium aestuarii</name>
    <dbReference type="NCBI Taxonomy" id="2600299"/>
    <lineage>
        <taxon>Bacteria</taxon>
        <taxon>Pseudomonadati</taxon>
        <taxon>Pseudomonadota</taxon>
        <taxon>Alphaproteobacteria</taxon>
        <taxon>Hyphomicrobiales</taxon>
        <taxon>Stappiaceae</taxon>
        <taxon>Roseibium</taxon>
    </lineage>
</organism>
<feature type="transmembrane region" description="Helical" evidence="1">
    <location>
        <begin position="50"/>
        <end position="71"/>
    </location>
</feature>
<keyword evidence="1" id="KW-1133">Transmembrane helix</keyword>
<gene>
    <name evidence="2" type="ORF">ACFSC7_01395</name>
</gene>
<reference evidence="3" key="1">
    <citation type="journal article" date="2019" name="Int. J. Syst. Evol. Microbiol.">
        <title>The Global Catalogue of Microorganisms (GCM) 10K type strain sequencing project: providing services to taxonomists for standard genome sequencing and annotation.</title>
        <authorList>
            <consortium name="The Broad Institute Genomics Platform"/>
            <consortium name="The Broad Institute Genome Sequencing Center for Infectious Disease"/>
            <person name="Wu L."/>
            <person name="Ma J."/>
        </authorList>
    </citation>
    <scope>NUCLEOTIDE SEQUENCE [LARGE SCALE GENOMIC DNA]</scope>
    <source>
        <strain evidence="3">JCM 3369</strain>
    </source>
</reference>
<dbReference type="InterPro" id="IPR009935">
    <property type="entry name" value="DUF1467"/>
</dbReference>
<evidence type="ECO:0000256" key="1">
    <source>
        <dbReference type="SAM" id="Phobius"/>
    </source>
</evidence>
<accession>A0ABW4JRF9</accession>
<evidence type="ECO:0000313" key="2">
    <source>
        <dbReference type="EMBL" id="MFD1694151.1"/>
    </source>
</evidence>